<comment type="function">
    <text evidence="2">Responsible for synthesis of pseudouridine from uracil at positions 955, 2504 and 2580 in 23S ribosomal RNA.</text>
</comment>
<evidence type="ECO:0000313" key="12">
    <source>
        <dbReference type="Proteomes" id="UP000027215"/>
    </source>
</evidence>
<dbReference type="HOGENOM" id="CLU_016902_1_1_6"/>
<dbReference type="Pfam" id="PF00849">
    <property type="entry name" value="PseudoU_synth_2"/>
    <property type="match status" value="1"/>
</dbReference>
<dbReference type="PANTHER" id="PTHR21600:SF92">
    <property type="entry name" value="RIBOSOMAL LARGE SUBUNIT PSEUDOURIDINE SYNTHASE C"/>
    <property type="match status" value="1"/>
</dbReference>
<dbReference type="AlphaFoldDB" id="A0A060H0S3"/>
<reference evidence="11 12" key="1">
    <citation type="submission" date="2013-08" db="EMBL/GenBank/DDBJ databases">
        <authorList>
            <person name="Stouthamer R."/>
            <person name="Nunney L."/>
        </authorList>
    </citation>
    <scope>NUCLEOTIDE SEQUENCE [LARGE SCALE GENOMIC DNA]</scope>
    <source>
        <strain evidence="12">ann-1</strain>
    </source>
</reference>
<evidence type="ECO:0000313" key="11">
    <source>
        <dbReference type="EMBL" id="AIC09113.1"/>
    </source>
</evidence>
<dbReference type="InterPro" id="IPR006225">
    <property type="entry name" value="PsdUridine_synth_RluC/D"/>
</dbReference>
<feature type="domain" description="RNA-binding S4" evidence="10">
    <location>
        <begin position="30"/>
        <end position="89"/>
    </location>
</feature>
<dbReference type="Gene3D" id="3.30.2350.10">
    <property type="entry name" value="Pseudouridine synthase"/>
    <property type="match status" value="1"/>
</dbReference>
<organism evidence="11 12">
    <name type="scientific">Xylella fastidiosa subsp. sandyi Ann-1</name>
    <dbReference type="NCBI Taxonomy" id="155920"/>
    <lineage>
        <taxon>Bacteria</taxon>
        <taxon>Pseudomonadati</taxon>
        <taxon>Pseudomonadota</taxon>
        <taxon>Gammaproteobacteria</taxon>
        <taxon>Lysobacterales</taxon>
        <taxon>Lysobacteraceae</taxon>
        <taxon>Xylella</taxon>
    </lineage>
</organism>
<dbReference type="PROSITE" id="PS50889">
    <property type="entry name" value="S4"/>
    <property type="match status" value="1"/>
</dbReference>
<comment type="catalytic activity">
    <reaction evidence="1">
        <text>uridine(955/2504/2580) in 23S rRNA = pseudouridine(955/2504/2580) in 23S rRNA</text>
        <dbReference type="Rhea" id="RHEA:42528"/>
        <dbReference type="Rhea" id="RHEA-COMP:10099"/>
        <dbReference type="Rhea" id="RHEA-COMP:10100"/>
        <dbReference type="ChEBI" id="CHEBI:65314"/>
        <dbReference type="ChEBI" id="CHEBI:65315"/>
        <dbReference type="EC" id="5.4.99.24"/>
    </reaction>
</comment>
<feature type="active site" evidence="7">
    <location>
        <position position="152"/>
    </location>
</feature>
<dbReference type="InterPro" id="IPR020103">
    <property type="entry name" value="PsdUridine_synth_cat_dom_sf"/>
</dbReference>
<dbReference type="KEGG" id="xfs:D934_00095"/>
<dbReference type="PROSITE" id="PS01129">
    <property type="entry name" value="PSI_RLU"/>
    <property type="match status" value="1"/>
</dbReference>
<dbReference type="Proteomes" id="UP000027215">
    <property type="component" value="Chromosome"/>
</dbReference>
<evidence type="ECO:0000256" key="9">
    <source>
        <dbReference type="RuleBase" id="RU362028"/>
    </source>
</evidence>
<evidence type="ECO:0000256" key="4">
    <source>
        <dbReference type="ARBA" id="ARBA00022552"/>
    </source>
</evidence>
<dbReference type="CDD" id="cd02869">
    <property type="entry name" value="PseudoU_synth_RluA_like"/>
    <property type="match status" value="1"/>
</dbReference>
<dbReference type="PATRIC" id="fig|155920.8.peg.25"/>
<dbReference type="SUPFAM" id="SSF55174">
    <property type="entry name" value="Alpha-L RNA-binding motif"/>
    <property type="match status" value="1"/>
</dbReference>
<dbReference type="EMBL" id="CP006696">
    <property type="protein sequence ID" value="AIC09113.1"/>
    <property type="molecule type" value="Genomic_DNA"/>
</dbReference>
<dbReference type="SUPFAM" id="SSF55120">
    <property type="entry name" value="Pseudouridine synthase"/>
    <property type="match status" value="1"/>
</dbReference>
<dbReference type="RefSeq" id="WP_020852040.1">
    <property type="nucleotide sequence ID" value="NZ_CP006696.1"/>
</dbReference>
<proteinExistence type="inferred from homology"/>
<evidence type="ECO:0000256" key="7">
    <source>
        <dbReference type="PIRSR" id="PIRSR606225-1"/>
    </source>
</evidence>
<dbReference type="InterPro" id="IPR050188">
    <property type="entry name" value="RluA_PseudoU_synthase"/>
</dbReference>
<dbReference type="GO" id="GO:0160141">
    <property type="term" value="F:23S rRNA pseudouridine(955/2504/2580) synthase activity"/>
    <property type="evidence" value="ECO:0007669"/>
    <property type="project" value="UniProtKB-EC"/>
</dbReference>
<keyword evidence="6 9" id="KW-0413">Isomerase</keyword>
<evidence type="ECO:0000256" key="8">
    <source>
        <dbReference type="PROSITE-ProRule" id="PRU00182"/>
    </source>
</evidence>
<dbReference type="InterPro" id="IPR036986">
    <property type="entry name" value="S4_RNA-bd_sf"/>
</dbReference>
<evidence type="ECO:0000256" key="5">
    <source>
        <dbReference type="ARBA" id="ARBA00022884"/>
    </source>
</evidence>
<dbReference type="InterPro" id="IPR002942">
    <property type="entry name" value="S4_RNA-bd"/>
</dbReference>
<keyword evidence="4" id="KW-0698">rRNA processing</keyword>
<dbReference type="InterPro" id="IPR006224">
    <property type="entry name" value="PsdUridine_synth_RluA-like_CS"/>
</dbReference>
<evidence type="ECO:0000256" key="1">
    <source>
        <dbReference type="ARBA" id="ARBA00000381"/>
    </source>
</evidence>
<comment type="similarity">
    <text evidence="3 9">Belongs to the pseudouridine synthase RluA family.</text>
</comment>
<keyword evidence="5 8" id="KW-0694">RNA-binding</keyword>
<dbReference type="NCBIfam" id="TIGR00005">
    <property type="entry name" value="rluA_subfam"/>
    <property type="match status" value="1"/>
</dbReference>
<name>A0A060H0S3_XYLFS</name>
<evidence type="ECO:0000256" key="2">
    <source>
        <dbReference type="ARBA" id="ARBA00002876"/>
    </source>
</evidence>
<comment type="catalytic activity">
    <reaction evidence="9">
        <text>a uridine in RNA = a pseudouridine in RNA</text>
        <dbReference type="Rhea" id="RHEA:48348"/>
        <dbReference type="Rhea" id="RHEA-COMP:12068"/>
        <dbReference type="Rhea" id="RHEA-COMP:12069"/>
        <dbReference type="ChEBI" id="CHEBI:65314"/>
        <dbReference type="ChEBI" id="CHEBI:65315"/>
    </reaction>
</comment>
<evidence type="ECO:0000259" key="10">
    <source>
        <dbReference type="SMART" id="SM00363"/>
    </source>
</evidence>
<dbReference type="SMART" id="SM00363">
    <property type="entry name" value="S4"/>
    <property type="match status" value="1"/>
</dbReference>
<accession>A0A060H0S3</accession>
<evidence type="ECO:0000256" key="6">
    <source>
        <dbReference type="ARBA" id="ARBA00023235"/>
    </source>
</evidence>
<dbReference type="CDD" id="cd00165">
    <property type="entry name" value="S4"/>
    <property type="match status" value="1"/>
</dbReference>
<protein>
    <recommendedName>
        <fullName evidence="9">Pseudouridine synthase</fullName>
        <ecNumber evidence="9">5.4.99.-</ecNumber>
    </recommendedName>
</protein>
<dbReference type="Gene3D" id="3.10.290.10">
    <property type="entry name" value="RNA-binding S4 domain"/>
    <property type="match status" value="1"/>
</dbReference>
<dbReference type="EC" id="5.4.99.-" evidence="9"/>
<dbReference type="GO" id="GO:0000455">
    <property type="term" value="P:enzyme-directed rRNA pseudouridine synthesis"/>
    <property type="evidence" value="ECO:0007669"/>
    <property type="project" value="TreeGrafter"/>
</dbReference>
<evidence type="ECO:0000256" key="3">
    <source>
        <dbReference type="ARBA" id="ARBA00010876"/>
    </source>
</evidence>
<sequence>MTDPFRSQSESVVECFSVRIVVVPAEHSGQRLDNFLLSKLKGVPRSLIYKLVRSGQVRVNGGRVKAERKLDGGDEVRLPPLRLIQDRAIVAPSAAFLARMEAAIVFEDARLLALNKPSGMASHGGSGISYGVIEAMRILRPKQELELVHRLDRDTSGLLIMAKKRAALIELQALMREASVNGKEGRGIAKRYLTLLSGRMPNGVMSVDAPLHINLRHGGERHVRVHHDGKPSKSRFRLLERRGGQSYCEVLIETGRTHQIRVHAQHLGHPVTGDDKYGDQEVNRKLRDQIGLQRLFLHAVSLEFALDAGSTPYVLNAPLAEDLVAALDRL</sequence>
<gene>
    <name evidence="11" type="ORF">D934_00095</name>
</gene>
<dbReference type="InterPro" id="IPR006145">
    <property type="entry name" value="PsdUridine_synth_RsuA/RluA"/>
</dbReference>
<dbReference type="GO" id="GO:0003723">
    <property type="term" value="F:RNA binding"/>
    <property type="evidence" value="ECO:0007669"/>
    <property type="project" value="UniProtKB-KW"/>
</dbReference>
<dbReference type="PANTHER" id="PTHR21600">
    <property type="entry name" value="MITOCHONDRIAL RNA PSEUDOURIDINE SYNTHASE"/>
    <property type="match status" value="1"/>
</dbReference>
<dbReference type="Pfam" id="PF01479">
    <property type="entry name" value="S4"/>
    <property type="match status" value="1"/>
</dbReference>